<dbReference type="InterPro" id="IPR028885">
    <property type="entry name" value="MOCS3/Uba4"/>
</dbReference>
<keyword evidence="5 10" id="KW-0479">Metal-binding</keyword>
<evidence type="ECO:0000256" key="7">
    <source>
        <dbReference type="ARBA" id="ARBA00022833"/>
    </source>
</evidence>
<evidence type="ECO:0000256" key="6">
    <source>
        <dbReference type="ARBA" id="ARBA00022741"/>
    </source>
</evidence>
<gene>
    <name evidence="10" type="primary">MOCS3</name>
    <name evidence="10" type="synonym">CNX5</name>
    <name evidence="10" type="synonym">UBA4</name>
    <name evidence="13" type="ORF">H6P81_001486</name>
</gene>
<comment type="pathway">
    <text evidence="10">Cofactor biosynthesis; molybdopterin biosynthesis.</text>
</comment>
<dbReference type="NCBIfam" id="NF004281">
    <property type="entry name" value="PRK05690.1"/>
    <property type="match status" value="1"/>
</dbReference>
<evidence type="ECO:0000256" key="1">
    <source>
        <dbReference type="ARBA" id="ARBA00004514"/>
    </source>
</evidence>
<feature type="binding site" evidence="10">
    <location>
        <position position="229"/>
    </location>
    <ligand>
        <name>Zn(2+)</name>
        <dbReference type="ChEBI" id="CHEBI:29105"/>
    </ligand>
</feature>
<dbReference type="GO" id="GO:0061604">
    <property type="term" value="F:molybdopterin-synthase sulfurtransferase activity"/>
    <property type="evidence" value="ECO:0007669"/>
    <property type="project" value="UniProtKB-EC"/>
</dbReference>
<keyword evidence="9 10" id="KW-0511">Multifunctional enzyme</keyword>
<reference evidence="13 14" key="1">
    <citation type="submission" date="2021-07" db="EMBL/GenBank/DDBJ databases">
        <title>The Aristolochia fimbriata genome: insights into angiosperm evolution, floral development and chemical biosynthesis.</title>
        <authorList>
            <person name="Jiao Y."/>
        </authorList>
    </citation>
    <scope>NUCLEOTIDE SEQUENCE [LARGE SCALE GENOMIC DNA]</scope>
    <source>
        <strain evidence="13">IBCAS-2021</strain>
        <tissue evidence="13">Leaf</tissue>
    </source>
</reference>
<dbReference type="FunFam" id="3.40.50.720:FF:000033">
    <property type="entry name" value="Adenylyltransferase and sulfurtransferase MOCS3"/>
    <property type="match status" value="1"/>
</dbReference>
<keyword evidence="10" id="KW-0501">Molybdenum cofactor biosynthesis</keyword>
<dbReference type="Pfam" id="PF00581">
    <property type="entry name" value="Rhodanese"/>
    <property type="match status" value="1"/>
</dbReference>
<dbReference type="GO" id="GO:0005524">
    <property type="term" value="F:ATP binding"/>
    <property type="evidence" value="ECO:0007669"/>
    <property type="project" value="UniProtKB-KW"/>
</dbReference>
<feature type="active site" description="Cysteine persulfide intermediate; for sulfurtransferase activity" evidence="10">
    <location>
        <position position="418"/>
    </location>
</feature>
<dbReference type="Pfam" id="PF00899">
    <property type="entry name" value="ThiF"/>
    <property type="match status" value="1"/>
</dbReference>
<feature type="active site" description="Glycyl thioester intermediate; for adenylyltransferase activity" evidence="10">
    <location>
        <position position="246"/>
    </location>
</feature>
<evidence type="ECO:0000256" key="4">
    <source>
        <dbReference type="ARBA" id="ARBA00022694"/>
    </source>
</evidence>
<dbReference type="FunFam" id="3.40.250.10:FF:000014">
    <property type="entry name" value="Adenylyltransferase and sulfurtransferase MOCS3"/>
    <property type="match status" value="1"/>
</dbReference>
<dbReference type="CDD" id="cd00757">
    <property type="entry name" value="ThiF_MoeB_HesA_family"/>
    <property type="match status" value="1"/>
</dbReference>
<dbReference type="SUPFAM" id="SSF69572">
    <property type="entry name" value="Activating enzymes of the ubiquitin-like proteins"/>
    <property type="match status" value="1"/>
</dbReference>
<sequence>MESIGGDATSIIRELETLRAAKADIERKISVLESNLKKTSIEGNGSCSQSLAENPTAINGLLSPAQIYRYSRHLLLPAMGVRGQSNLVKSSVLVIGTGGLGSPAALYLAACGIGRLGLVDHDIVELNNLHRQIIHTEGYIGQPKVKSAAAACRAINSTIEIVEHQEALQAANALDIMSKYDIVVDATDNAPSRYMISDCCTVLGKPLVSGAAIGFEGQLTVYHHKGGPCYRCLFPTPPPTTACQRCADSGVLGVVPGVIGCLQALEAIKIASGVGEPLSGRMLLLDALSSRIRIVKIRGRSLNCEACGDNPVFNRDLFQNFDYEEFTQSPIFTSTKPKLALLPGSARISCREYQERCSKGEAHVLVDVRPEHHFKICALPGAMNIPLSTLERRLPELCSSLKAGRNNTGSPKSLYVICRRGNDSQRAVQHLHNAGFSEAKDIVGGLESWALDVDPEFPTY</sequence>
<dbReference type="PANTHER" id="PTHR10953">
    <property type="entry name" value="UBIQUITIN-ACTIVATING ENZYME E1"/>
    <property type="match status" value="1"/>
</dbReference>
<comment type="catalytic activity">
    <reaction evidence="10">
        <text>[molybdopterin-synthase sulfur-carrier protein]-C-terminal Gly-Gly-AMP + S-sulfanyl-L-cysteinyl-[cysteine desulfurase] + AH2 = [molybdopterin-synthase sulfur-carrier protein]-C-terminal-Gly-aminoethanethioate + L-cysteinyl-[cysteine desulfurase] + A + AMP + 2 H(+)</text>
        <dbReference type="Rhea" id="RHEA:48612"/>
        <dbReference type="Rhea" id="RHEA-COMP:12157"/>
        <dbReference type="Rhea" id="RHEA-COMP:12158"/>
        <dbReference type="Rhea" id="RHEA-COMP:12159"/>
        <dbReference type="Rhea" id="RHEA-COMP:19907"/>
        <dbReference type="ChEBI" id="CHEBI:13193"/>
        <dbReference type="ChEBI" id="CHEBI:15378"/>
        <dbReference type="ChEBI" id="CHEBI:17499"/>
        <dbReference type="ChEBI" id="CHEBI:29950"/>
        <dbReference type="ChEBI" id="CHEBI:61963"/>
        <dbReference type="ChEBI" id="CHEBI:90618"/>
        <dbReference type="ChEBI" id="CHEBI:232372"/>
        <dbReference type="ChEBI" id="CHEBI:456215"/>
        <dbReference type="EC" id="2.8.1.11"/>
    </reaction>
</comment>
<dbReference type="HAMAP" id="MF_03049">
    <property type="entry name" value="MOCS3_Uba4"/>
    <property type="match status" value="1"/>
</dbReference>
<dbReference type="EMBL" id="JAINDJ010000002">
    <property type="protein sequence ID" value="KAG9456978.1"/>
    <property type="molecule type" value="Genomic_DNA"/>
</dbReference>
<evidence type="ECO:0000256" key="11">
    <source>
        <dbReference type="SAM" id="Coils"/>
    </source>
</evidence>
<dbReference type="InterPro" id="IPR035985">
    <property type="entry name" value="Ubiquitin-activating_enz"/>
</dbReference>
<feature type="binding site" evidence="10">
    <location>
        <position position="232"/>
    </location>
    <ligand>
        <name>Zn(2+)</name>
        <dbReference type="ChEBI" id="CHEBI:29105"/>
    </ligand>
</feature>
<keyword evidence="14" id="KW-1185">Reference proteome</keyword>
<accession>A0AAV7FBL5</accession>
<feature type="binding site" evidence="10">
    <location>
        <position position="307"/>
    </location>
    <ligand>
        <name>Zn(2+)</name>
        <dbReference type="ChEBI" id="CHEBI:29105"/>
    </ligand>
</feature>
<dbReference type="GO" id="GO:0002143">
    <property type="term" value="P:tRNA wobble position uridine thiolation"/>
    <property type="evidence" value="ECO:0007669"/>
    <property type="project" value="InterPro"/>
</dbReference>
<keyword evidence="7 10" id="KW-0862">Zinc</keyword>
<dbReference type="EC" id="2.8.1.11" evidence="10"/>
<feature type="binding site" evidence="10">
    <location>
        <position position="99"/>
    </location>
    <ligand>
        <name>ATP</name>
        <dbReference type="ChEBI" id="CHEBI:30616"/>
    </ligand>
</feature>
<keyword evidence="8 10" id="KW-0067">ATP-binding</keyword>
<dbReference type="PROSITE" id="PS50206">
    <property type="entry name" value="RHODANESE_3"/>
    <property type="match status" value="1"/>
</dbReference>
<evidence type="ECO:0000256" key="5">
    <source>
        <dbReference type="ARBA" id="ARBA00022723"/>
    </source>
</evidence>
<evidence type="ECO:0000313" key="14">
    <source>
        <dbReference type="Proteomes" id="UP000825729"/>
    </source>
</evidence>
<comment type="pathway">
    <text evidence="10">tRNA modification; 5-methoxycarbonylmethyl-2-thiouridine-tRNA biosynthesis.</text>
</comment>
<keyword evidence="3 10" id="KW-0808">Transferase</keyword>
<dbReference type="GO" id="GO:0006777">
    <property type="term" value="P:Mo-molybdopterin cofactor biosynthetic process"/>
    <property type="evidence" value="ECO:0007669"/>
    <property type="project" value="UniProtKB-UniRule"/>
</dbReference>
<proteinExistence type="inferred from homology"/>
<organism evidence="13 14">
    <name type="scientific">Aristolochia fimbriata</name>
    <name type="common">White veined hardy Dutchman's pipe vine</name>
    <dbReference type="NCBI Taxonomy" id="158543"/>
    <lineage>
        <taxon>Eukaryota</taxon>
        <taxon>Viridiplantae</taxon>
        <taxon>Streptophyta</taxon>
        <taxon>Embryophyta</taxon>
        <taxon>Tracheophyta</taxon>
        <taxon>Spermatophyta</taxon>
        <taxon>Magnoliopsida</taxon>
        <taxon>Magnoliidae</taxon>
        <taxon>Piperales</taxon>
        <taxon>Aristolochiaceae</taxon>
        <taxon>Aristolochia</taxon>
    </lineage>
</organism>
<dbReference type="InterPro" id="IPR036873">
    <property type="entry name" value="Rhodanese-like_dom_sf"/>
</dbReference>
<comment type="catalytic activity">
    <reaction evidence="10">
        <text>[molybdopterin-synthase sulfur-carrier protein]-C-terminal Gly-Gly + ATP + H(+) = [molybdopterin-synthase sulfur-carrier protein]-C-terminal Gly-Gly-AMP + diphosphate</text>
        <dbReference type="Rhea" id="RHEA:43616"/>
        <dbReference type="Rhea" id="RHEA-COMP:12159"/>
        <dbReference type="Rhea" id="RHEA-COMP:12202"/>
        <dbReference type="ChEBI" id="CHEBI:15378"/>
        <dbReference type="ChEBI" id="CHEBI:30616"/>
        <dbReference type="ChEBI" id="CHEBI:33019"/>
        <dbReference type="ChEBI" id="CHEBI:90618"/>
        <dbReference type="ChEBI" id="CHEBI:90778"/>
        <dbReference type="EC" id="2.7.7.80"/>
    </reaction>
</comment>
<dbReference type="Gene3D" id="3.40.250.10">
    <property type="entry name" value="Rhodanese-like domain"/>
    <property type="match status" value="1"/>
</dbReference>
<evidence type="ECO:0000256" key="9">
    <source>
        <dbReference type="ARBA" id="ARBA00023268"/>
    </source>
</evidence>
<feature type="domain" description="Rhodanese" evidence="12">
    <location>
        <begin position="359"/>
        <end position="458"/>
    </location>
</feature>
<comment type="caution">
    <text evidence="13">The sequence shown here is derived from an EMBL/GenBank/DDBJ whole genome shotgun (WGS) entry which is preliminary data.</text>
</comment>
<evidence type="ECO:0000259" key="12">
    <source>
        <dbReference type="PROSITE" id="PS50206"/>
    </source>
</evidence>
<keyword evidence="11" id="KW-0175">Coiled coil</keyword>
<dbReference type="InterPro" id="IPR000594">
    <property type="entry name" value="ThiF_NAD_FAD-bd"/>
</dbReference>
<keyword evidence="4 10" id="KW-0819">tRNA processing</keyword>
<keyword evidence="2 10" id="KW-0963">Cytoplasm</keyword>
<dbReference type="InterPro" id="IPR001763">
    <property type="entry name" value="Rhodanese-like_dom"/>
</dbReference>
<dbReference type="Proteomes" id="UP000825729">
    <property type="component" value="Unassembled WGS sequence"/>
</dbReference>
<comment type="subcellular location">
    <subcellularLocation>
        <location evidence="1">Cytoplasm</location>
        <location evidence="1">Cytosol</location>
    </subcellularLocation>
</comment>
<dbReference type="EC" id="2.7.7.80" evidence="10"/>
<evidence type="ECO:0000256" key="2">
    <source>
        <dbReference type="ARBA" id="ARBA00022490"/>
    </source>
</evidence>
<dbReference type="GO" id="GO:0042292">
    <property type="term" value="F:URM1 activating enzyme activity"/>
    <property type="evidence" value="ECO:0007669"/>
    <property type="project" value="TreeGrafter"/>
</dbReference>
<evidence type="ECO:0000256" key="3">
    <source>
        <dbReference type="ARBA" id="ARBA00022679"/>
    </source>
</evidence>
<dbReference type="GO" id="GO:0005829">
    <property type="term" value="C:cytosol"/>
    <property type="evidence" value="ECO:0007669"/>
    <property type="project" value="UniProtKB-SubCell"/>
</dbReference>
<comment type="function">
    <text evidence="10">Plays a central role in 2-thiolation of mcm(5)S(2)U at tRNA wobble positions of cytosolic tRNA(Lys), tRNA(Glu) and tRNA(Gln). Also essential during biosynthesis of the molybdenum cofactor. Acts by mediating the C-terminal thiocarboxylation of sulfur carriers URM1 and MOCS2A. Its N-terminus first activates URM1 and MOCS2A as acyl-adenylates (-COAMP), then the persulfide sulfur on the catalytic cysteine is transferred to URM1 and MOCS2A to form thiocarboxylation (-COSH) of their C-terminus. The reaction probably involves hydrogen sulfide that is generated from the persulfide intermediate and that acts as nucleophile towards URM1 and MOCS2A. Subsequently, a transient disulfide bond is formed. Does not use thiosulfate as sulfur donor; NFS1 probably acting as a sulfur donor for thiocarboxylation reactions.</text>
</comment>
<dbReference type="SMART" id="SM00450">
    <property type="entry name" value="RHOD"/>
    <property type="match status" value="1"/>
</dbReference>
<dbReference type="AlphaFoldDB" id="A0AAV7FBL5"/>
<evidence type="ECO:0000256" key="8">
    <source>
        <dbReference type="ARBA" id="ARBA00022840"/>
    </source>
</evidence>
<feature type="binding site" evidence="10">
    <location>
        <position position="120"/>
    </location>
    <ligand>
        <name>ATP</name>
        <dbReference type="ChEBI" id="CHEBI:30616"/>
    </ligand>
</feature>
<dbReference type="GO" id="GO:0061605">
    <property type="term" value="F:molybdopterin-synthase adenylyltransferase activity"/>
    <property type="evidence" value="ECO:0007669"/>
    <property type="project" value="UniProtKB-EC"/>
</dbReference>
<dbReference type="Gene3D" id="3.40.50.720">
    <property type="entry name" value="NAD(P)-binding Rossmann-like Domain"/>
    <property type="match status" value="1"/>
</dbReference>
<keyword evidence="6 10" id="KW-0547">Nucleotide-binding</keyword>
<name>A0AAV7FBL5_ARIFI</name>
<feature type="binding site" evidence="10">
    <location>
        <position position="304"/>
    </location>
    <ligand>
        <name>Zn(2+)</name>
        <dbReference type="ChEBI" id="CHEBI:29105"/>
    </ligand>
</feature>
<feature type="binding site" evidence="10">
    <location>
        <position position="144"/>
    </location>
    <ligand>
        <name>ATP</name>
        <dbReference type="ChEBI" id="CHEBI:30616"/>
    </ligand>
</feature>
<dbReference type="PANTHER" id="PTHR10953:SF102">
    <property type="entry name" value="ADENYLYLTRANSFERASE AND SULFURTRANSFERASE MOCS3"/>
    <property type="match status" value="1"/>
</dbReference>
<protein>
    <recommendedName>
        <fullName evidence="10">Adenylyltransferase and sulfurtransferase MOCS3</fullName>
    </recommendedName>
    <alternativeName>
        <fullName evidence="10">Molybdenum cofactor synthesis protein 3</fullName>
    </alternativeName>
    <domain>
        <recommendedName>
            <fullName evidence="10">Molybdopterin-synthase adenylyltransferase</fullName>
            <ecNumber evidence="10">2.7.7.80</ecNumber>
        </recommendedName>
        <alternativeName>
            <fullName evidence="10">Adenylyltransferase MOCS3</fullName>
        </alternativeName>
        <alternativeName>
            <fullName evidence="10">Sulfur carrier protein MOCS2A adenylyltransferase</fullName>
        </alternativeName>
    </domain>
    <domain>
        <recommendedName>
            <fullName evidence="10">Molybdopterin-synthase sulfurtransferase</fullName>
            <ecNumber evidence="10">2.8.1.11</ecNumber>
        </recommendedName>
        <alternativeName>
            <fullName evidence="10">Sulfurtransferase MOCS3</fullName>
        </alternativeName>
        <alternativeName>
            <fullName evidence="10">Sulfur carrier protein MOCS2A sulfurtransferase</fullName>
        </alternativeName>
    </domain>
</protein>
<comment type="similarity">
    <text evidence="10">In the N-terminal section; belongs to the HesA/MoeB/ThiF family. UBA4 subfamily.</text>
</comment>
<comment type="cofactor">
    <cofactor evidence="10">
        <name>Zn(2+)</name>
        <dbReference type="ChEBI" id="CHEBI:29105"/>
    </cofactor>
    <text evidence="10">Binds 1 zinc ion per subunit.</text>
</comment>
<feature type="binding site" evidence="10">
    <location>
        <begin position="127"/>
        <end position="131"/>
    </location>
    <ligand>
        <name>ATP</name>
        <dbReference type="ChEBI" id="CHEBI:30616"/>
    </ligand>
</feature>
<dbReference type="InterPro" id="IPR045886">
    <property type="entry name" value="ThiF/MoeB/HesA"/>
</dbReference>
<evidence type="ECO:0000313" key="13">
    <source>
        <dbReference type="EMBL" id="KAG9456978.1"/>
    </source>
</evidence>
<dbReference type="GO" id="GO:0004792">
    <property type="term" value="F:thiosulfate-cyanide sulfurtransferase activity"/>
    <property type="evidence" value="ECO:0007669"/>
    <property type="project" value="TreeGrafter"/>
</dbReference>
<feature type="coiled-coil region" evidence="11">
    <location>
        <begin position="8"/>
        <end position="42"/>
    </location>
</feature>
<evidence type="ECO:0000256" key="10">
    <source>
        <dbReference type="HAMAP-Rule" id="MF_03049"/>
    </source>
</evidence>
<feature type="binding site" evidence="10">
    <location>
        <begin position="188"/>
        <end position="189"/>
    </location>
    <ligand>
        <name>ATP</name>
        <dbReference type="ChEBI" id="CHEBI:30616"/>
    </ligand>
</feature>
<dbReference type="GO" id="GO:0046872">
    <property type="term" value="F:metal ion binding"/>
    <property type="evidence" value="ECO:0007669"/>
    <property type="project" value="UniProtKB-KW"/>
</dbReference>